<protein>
    <submittedName>
        <fullName evidence="2">Catechol 2,3-dioxygenase-like lactoylglutathione lyase family enzyme</fullName>
    </submittedName>
</protein>
<evidence type="ECO:0000313" key="2">
    <source>
        <dbReference type="EMBL" id="TQM72736.1"/>
    </source>
</evidence>
<dbReference type="InterPro" id="IPR037523">
    <property type="entry name" value="VOC_core"/>
</dbReference>
<evidence type="ECO:0000259" key="1">
    <source>
        <dbReference type="PROSITE" id="PS51819"/>
    </source>
</evidence>
<keyword evidence="3" id="KW-1185">Reference proteome</keyword>
<dbReference type="PANTHER" id="PTHR36437">
    <property type="entry name" value="GLYOXALASE/BLEOMYCIN RESISTANCE PROTEIN/DIOXYGENASE"/>
    <property type="match status" value="1"/>
</dbReference>
<feature type="domain" description="VOC" evidence="1">
    <location>
        <begin position="1"/>
        <end position="126"/>
    </location>
</feature>
<dbReference type="PROSITE" id="PS51819">
    <property type="entry name" value="VOC"/>
    <property type="match status" value="1"/>
</dbReference>
<keyword evidence="2" id="KW-0223">Dioxygenase</keyword>
<dbReference type="InterPro" id="IPR029068">
    <property type="entry name" value="Glyas_Bleomycin-R_OHBP_Dase"/>
</dbReference>
<dbReference type="Pfam" id="PF00903">
    <property type="entry name" value="Glyoxalase"/>
    <property type="match status" value="1"/>
</dbReference>
<dbReference type="GO" id="GO:0016829">
    <property type="term" value="F:lyase activity"/>
    <property type="evidence" value="ECO:0007669"/>
    <property type="project" value="UniProtKB-KW"/>
</dbReference>
<evidence type="ECO:0000313" key="3">
    <source>
        <dbReference type="Proteomes" id="UP000319213"/>
    </source>
</evidence>
<dbReference type="AlphaFoldDB" id="A0A543IQ85"/>
<comment type="caution">
    <text evidence="2">The sequence shown here is derived from an EMBL/GenBank/DDBJ whole genome shotgun (WGS) entry which is preliminary data.</text>
</comment>
<dbReference type="PANTHER" id="PTHR36437:SF2">
    <property type="entry name" value="GLYOXALASE_BLEOMYCIN RESISTANCE PROTEIN_DIOXYGENASE"/>
    <property type="match status" value="1"/>
</dbReference>
<gene>
    <name evidence="2" type="ORF">FHX40_4892</name>
</gene>
<name>A0A543IQ85_9ACTN</name>
<dbReference type="InterPro" id="IPR004360">
    <property type="entry name" value="Glyas_Fos-R_dOase_dom"/>
</dbReference>
<dbReference type="EMBL" id="VFPQ01000002">
    <property type="protein sequence ID" value="TQM72736.1"/>
    <property type="molecule type" value="Genomic_DNA"/>
</dbReference>
<dbReference type="OrthoDB" id="9794917at2"/>
<keyword evidence="2" id="KW-0456">Lyase</keyword>
<organism evidence="2 3">
    <name type="scientific">Thermopolyspora flexuosa</name>
    <dbReference type="NCBI Taxonomy" id="103836"/>
    <lineage>
        <taxon>Bacteria</taxon>
        <taxon>Bacillati</taxon>
        <taxon>Actinomycetota</taxon>
        <taxon>Actinomycetes</taxon>
        <taxon>Streptosporangiales</taxon>
        <taxon>Streptosporangiaceae</taxon>
        <taxon>Thermopolyspora</taxon>
    </lineage>
</organism>
<dbReference type="SUPFAM" id="SSF54593">
    <property type="entry name" value="Glyoxalase/Bleomycin resistance protein/Dihydroxybiphenyl dioxygenase"/>
    <property type="match status" value="1"/>
</dbReference>
<proteinExistence type="predicted"/>
<dbReference type="RefSeq" id="WP_142262263.1">
    <property type="nucleotide sequence ID" value="NZ_BMPV01000002.1"/>
</dbReference>
<dbReference type="Proteomes" id="UP000319213">
    <property type="component" value="Unassembled WGS sequence"/>
</dbReference>
<dbReference type="GO" id="GO:0051213">
    <property type="term" value="F:dioxygenase activity"/>
    <property type="evidence" value="ECO:0007669"/>
    <property type="project" value="UniProtKB-KW"/>
</dbReference>
<accession>A0A543IQ85</accession>
<reference evidence="2 3" key="1">
    <citation type="submission" date="2019-06" db="EMBL/GenBank/DDBJ databases">
        <title>Sequencing the genomes of 1000 actinobacteria strains.</title>
        <authorList>
            <person name="Klenk H.-P."/>
        </authorList>
    </citation>
    <scope>NUCLEOTIDE SEQUENCE [LARGE SCALE GENOMIC DNA]</scope>
    <source>
        <strain evidence="2 3">DSM 43186</strain>
    </source>
</reference>
<sequence length="128" mass="13723">MITHVSGTVMYVADQDASRAFYVDKLGFRVVRDEEIGPGDRWLEVVPPGGQTSIVLAAAADFGRQPGEGAELAFACDDIHATVRQLREAGVRITDPLEVPWGRTGTSIVAAKTTDPDGNDVVITQRVS</sequence>
<dbReference type="Gene3D" id="3.10.180.10">
    <property type="entry name" value="2,3-Dihydroxybiphenyl 1,2-Dioxygenase, domain 1"/>
    <property type="match status" value="1"/>
</dbReference>
<keyword evidence="2" id="KW-0560">Oxidoreductase</keyword>